<feature type="domain" description="ApaG" evidence="1">
    <location>
        <begin position="181"/>
        <end position="347"/>
    </location>
</feature>
<keyword evidence="3" id="KW-1185">Reference proteome</keyword>
<organism evidence="4">
    <name type="scientific">Taenia asiatica</name>
    <name type="common">Asian tapeworm</name>
    <dbReference type="NCBI Taxonomy" id="60517"/>
    <lineage>
        <taxon>Eukaryota</taxon>
        <taxon>Metazoa</taxon>
        <taxon>Spiralia</taxon>
        <taxon>Lophotrochozoa</taxon>
        <taxon>Platyhelminthes</taxon>
        <taxon>Cestoda</taxon>
        <taxon>Eucestoda</taxon>
        <taxon>Cyclophyllidea</taxon>
        <taxon>Taeniidae</taxon>
        <taxon>Taenia</taxon>
    </lineage>
</organism>
<dbReference type="Proteomes" id="UP000282613">
    <property type="component" value="Unassembled WGS sequence"/>
</dbReference>
<dbReference type="SUPFAM" id="SSF110069">
    <property type="entry name" value="ApaG-like"/>
    <property type="match status" value="1"/>
</dbReference>
<dbReference type="EMBL" id="UYRS01018300">
    <property type="protein sequence ID" value="VDK31860.1"/>
    <property type="molecule type" value="Genomic_DNA"/>
</dbReference>
<accession>A0A0R3W170</accession>
<dbReference type="Gene3D" id="2.60.40.1470">
    <property type="entry name" value="ApaG domain"/>
    <property type="match status" value="1"/>
</dbReference>
<gene>
    <name evidence="2" type="ORF">TASK_LOCUS3463</name>
</gene>
<dbReference type="PANTHER" id="PTHR14289">
    <property type="entry name" value="F-BOX ONLY PROTEIN 3"/>
    <property type="match status" value="1"/>
</dbReference>
<reference evidence="4" key="1">
    <citation type="submission" date="2017-02" db="UniProtKB">
        <authorList>
            <consortium name="WormBaseParasite"/>
        </authorList>
    </citation>
    <scope>IDENTIFICATION</scope>
</reference>
<dbReference type="SMART" id="SM00992">
    <property type="entry name" value="YccV-like"/>
    <property type="match status" value="1"/>
</dbReference>
<evidence type="ECO:0000313" key="3">
    <source>
        <dbReference type="Proteomes" id="UP000282613"/>
    </source>
</evidence>
<dbReference type="PANTHER" id="PTHR14289:SF16">
    <property type="entry name" value="POLYMERASE DELTA-INTERACTING PROTEIN 2"/>
    <property type="match status" value="1"/>
</dbReference>
<dbReference type="PROSITE" id="PS51087">
    <property type="entry name" value="APAG"/>
    <property type="match status" value="1"/>
</dbReference>
<evidence type="ECO:0000313" key="2">
    <source>
        <dbReference type="EMBL" id="VDK31860.1"/>
    </source>
</evidence>
<dbReference type="GO" id="GO:0005634">
    <property type="term" value="C:nucleus"/>
    <property type="evidence" value="ECO:0007669"/>
    <property type="project" value="TreeGrafter"/>
</dbReference>
<proteinExistence type="predicted"/>
<dbReference type="InterPro" id="IPR007474">
    <property type="entry name" value="ApaG_domain"/>
</dbReference>
<dbReference type="GO" id="GO:0003677">
    <property type="term" value="F:DNA binding"/>
    <property type="evidence" value="ECO:0007669"/>
    <property type="project" value="InterPro"/>
</dbReference>
<sequence>MVAVAPIGQLQPTQQSPYEPGQLILHRLFGYRGVVLYSWKASLFKMKKITLEVDPPDNPSEEIVPPFKTPVKCEQPIYVYAVLFDFRDVALSSLSMITGVPFLPHGEGPCKATYNVTDMDYAFHEDLLPYTCTHELPLLNSSFMELMHFDPEVEPKVYPTDRLEQMLKKFGARLEVQSVHQETTDGVRVTAVPFLMGRRKLPTKAVVHYVSFYAFSTVRFLAQVAARGKLPLSFRHSFYHPSSPFILQWRYLILIENMTHRGMKLCGVYWNFSTADGRPLNVYDAEFVETPLLPVRSPCFQYHGCFQVPTPNVRARGFFKLEDVDGFRVIADIPLLPFRDVEYYRELYLSDTGPDDGSK</sequence>
<protein>
    <submittedName>
        <fullName evidence="4">ApaG domain-containing protein</fullName>
    </submittedName>
</protein>
<dbReference type="InterPro" id="IPR036767">
    <property type="entry name" value="ApaG_sf"/>
</dbReference>
<dbReference type="GO" id="GO:0042645">
    <property type="term" value="C:mitochondrial nucleoid"/>
    <property type="evidence" value="ECO:0007669"/>
    <property type="project" value="TreeGrafter"/>
</dbReference>
<evidence type="ECO:0000313" key="4">
    <source>
        <dbReference type="WBParaSite" id="TASK_0000346201-mRNA-1"/>
    </source>
</evidence>
<reference evidence="2 3" key="2">
    <citation type="submission" date="2018-11" db="EMBL/GenBank/DDBJ databases">
        <authorList>
            <consortium name="Pathogen Informatics"/>
        </authorList>
    </citation>
    <scope>NUCLEOTIDE SEQUENCE [LARGE SCALE GENOMIC DNA]</scope>
</reference>
<dbReference type="AlphaFoldDB" id="A0A0R3W170"/>
<name>A0A0R3W170_TAEAS</name>
<dbReference type="WBParaSite" id="TASK_0000346201-mRNA-1">
    <property type="protein sequence ID" value="TASK_0000346201-mRNA-1"/>
    <property type="gene ID" value="TASK_0000346201"/>
</dbReference>
<dbReference type="OrthoDB" id="5913487at2759"/>
<dbReference type="GO" id="GO:0070987">
    <property type="term" value="P:error-free translesion synthesis"/>
    <property type="evidence" value="ECO:0007669"/>
    <property type="project" value="TreeGrafter"/>
</dbReference>
<dbReference type="InterPro" id="IPR011722">
    <property type="entry name" value="Hemimethylated_DNA-bd_dom"/>
</dbReference>
<dbReference type="STRING" id="60517.A0A0R3W170"/>
<evidence type="ECO:0000259" key="1">
    <source>
        <dbReference type="PROSITE" id="PS51087"/>
    </source>
</evidence>